<evidence type="ECO:0000256" key="3">
    <source>
        <dbReference type="ARBA" id="ARBA00024446"/>
    </source>
</evidence>
<dbReference type="Proteomes" id="UP000199208">
    <property type="component" value="Unassembled WGS sequence"/>
</dbReference>
<keyword evidence="2" id="KW-1282">Carboxysome</keyword>
<keyword evidence="5" id="KW-1185">Reference proteome</keyword>
<evidence type="ECO:0000313" key="5">
    <source>
        <dbReference type="Proteomes" id="UP000199208"/>
    </source>
</evidence>
<gene>
    <name evidence="4" type="ORF">SAMN03080599_02898</name>
</gene>
<name>A0A1G5S5E7_9FIRM</name>
<protein>
    <submittedName>
        <fullName evidence="4">Ethanolamine utilization protein EutN</fullName>
    </submittedName>
</protein>
<reference evidence="4 5" key="1">
    <citation type="submission" date="2016-10" db="EMBL/GenBank/DDBJ databases">
        <authorList>
            <person name="de Groot N.N."/>
        </authorList>
    </citation>
    <scope>NUCLEOTIDE SEQUENCE [LARGE SCALE GENOMIC DNA]</scope>
    <source>
        <strain evidence="4 5">DSM 2784</strain>
    </source>
</reference>
<dbReference type="PANTHER" id="PTHR36539">
    <property type="entry name" value="ETHANOLAMINE UTILIZATION PROTEIN EUTN"/>
    <property type="match status" value="1"/>
</dbReference>
<dbReference type="InterPro" id="IPR004992">
    <property type="entry name" value="EutN_CcmL"/>
</dbReference>
<dbReference type="CDD" id="cd01614">
    <property type="entry name" value="EutN_CcmL"/>
    <property type="match status" value="1"/>
</dbReference>
<proteinExistence type="predicted"/>
<evidence type="ECO:0000256" key="2">
    <source>
        <dbReference type="ARBA" id="ARBA00023669"/>
    </source>
</evidence>
<dbReference type="RefSeq" id="WP_092592726.1">
    <property type="nucleotide sequence ID" value="NZ_FMWL01000020.1"/>
</dbReference>
<dbReference type="Pfam" id="PF03319">
    <property type="entry name" value="EutN_CcmL"/>
    <property type="match status" value="1"/>
</dbReference>
<dbReference type="AlphaFoldDB" id="A0A1G5S5E7"/>
<accession>A0A1G5S5E7</accession>
<dbReference type="GO" id="GO:0031470">
    <property type="term" value="C:carboxysome"/>
    <property type="evidence" value="ECO:0007669"/>
    <property type="project" value="UniProtKB-SubCell"/>
</dbReference>
<organism evidence="4 5">
    <name type="scientific">Acidaminobacter hydrogenoformans DSM 2784</name>
    <dbReference type="NCBI Taxonomy" id="1120920"/>
    <lineage>
        <taxon>Bacteria</taxon>
        <taxon>Bacillati</taxon>
        <taxon>Bacillota</taxon>
        <taxon>Clostridia</taxon>
        <taxon>Peptostreptococcales</taxon>
        <taxon>Acidaminobacteraceae</taxon>
        <taxon>Acidaminobacter</taxon>
    </lineage>
</organism>
<comment type="subcellular location">
    <subcellularLocation>
        <location evidence="1">Carboxysome</location>
    </subcellularLocation>
</comment>
<dbReference type="STRING" id="1120920.SAMN03080599_02898"/>
<keyword evidence="3" id="KW-1283">Bacterial microcompartment</keyword>
<sequence>MKTAIVIGTIVATRKEEGLVGSKLLLTQPVNMSKEPIGEPFIAVDTVGAGIGEFVMYSTGTASRNAANKPKSSIDAAIVGIIDGYDIRTDLFDDKK</sequence>
<dbReference type="OrthoDB" id="196195at2"/>
<dbReference type="EMBL" id="FMWL01000020">
    <property type="protein sequence ID" value="SCZ81632.1"/>
    <property type="molecule type" value="Genomic_DNA"/>
</dbReference>
<dbReference type="PANTHER" id="PTHR36539:SF1">
    <property type="entry name" value="BACTERIAL MICROCOMPARTMENT SHELL VERTEX PROTEIN EUTN"/>
    <property type="match status" value="1"/>
</dbReference>
<evidence type="ECO:0000256" key="1">
    <source>
        <dbReference type="ARBA" id="ARBA00023587"/>
    </source>
</evidence>
<dbReference type="PROSITE" id="PS51932">
    <property type="entry name" value="BMV"/>
    <property type="match status" value="1"/>
</dbReference>
<evidence type="ECO:0000313" key="4">
    <source>
        <dbReference type="EMBL" id="SCZ81632.1"/>
    </source>
</evidence>
<dbReference type="SUPFAM" id="SSF159133">
    <property type="entry name" value="EutN/CcmL-like"/>
    <property type="match status" value="1"/>
</dbReference>
<dbReference type="Gene3D" id="2.40.50.220">
    <property type="entry name" value="EutN/Ccml"/>
    <property type="match status" value="1"/>
</dbReference>
<dbReference type="InterPro" id="IPR036677">
    <property type="entry name" value="EutN_CcmL_sf"/>
</dbReference>